<organism evidence="6 7">
    <name type="scientific">Vitrella brassicaformis (strain CCMP3155)</name>
    <dbReference type="NCBI Taxonomy" id="1169540"/>
    <lineage>
        <taxon>Eukaryota</taxon>
        <taxon>Sar</taxon>
        <taxon>Alveolata</taxon>
        <taxon>Colpodellida</taxon>
        <taxon>Vitrellaceae</taxon>
        <taxon>Vitrella</taxon>
    </lineage>
</organism>
<dbReference type="InterPro" id="IPR001670">
    <property type="entry name" value="ADH_Fe/GldA"/>
</dbReference>
<dbReference type="Pfam" id="PF00465">
    <property type="entry name" value="Fe-ADH"/>
    <property type="match status" value="1"/>
</dbReference>
<dbReference type="OMA" id="QATRANC"/>
<keyword evidence="7" id="KW-1185">Reference proteome</keyword>
<dbReference type="PROSITE" id="PS51725">
    <property type="entry name" value="ABM"/>
    <property type="match status" value="2"/>
</dbReference>
<keyword evidence="3" id="KW-0520">NAD</keyword>
<dbReference type="Pfam" id="PF25137">
    <property type="entry name" value="ADH_Fe_C"/>
    <property type="match status" value="1"/>
</dbReference>
<feature type="chain" id="PRO_5005189174" description="ABM domain-containing protein" evidence="4">
    <location>
        <begin position="20"/>
        <end position="691"/>
    </location>
</feature>
<dbReference type="FunFam" id="3.40.50.1970:FF:000003">
    <property type="entry name" value="Alcohol dehydrogenase, iron-containing"/>
    <property type="match status" value="1"/>
</dbReference>
<dbReference type="Proteomes" id="UP000041254">
    <property type="component" value="Unassembled WGS sequence"/>
</dbReference>
<evidence type="ECO:0000313" key="6">
    <source>
        <dbReference type="EMBL" id="CEM19686.1"/>
    </source>
</evidence>
<dbReference type="PANTHER" id="PTHR11496">
    <property type="entry name" value="ALCOHOL DEHYDROGENASE"/>
    <property type="match status" value="1"/>
</dbReference>
<feature type="domain" description="ABM" evidence="5">
    <location>
        <begin position="181"/>
        <end position="270"/>
    </location>
</feature>
<dbReference type="GO" id="GO:0004022">
    <property type="term" value="F:alcohol dehydrogenase (NAD+) activity"/>
    <property type="evidence" value="ECO:0007669"/>
    <property type="project" value="TreeGrafter"/>
</dbReference>
<keyword evidence="4" id="KW-0732">Signal</keyword>
<dbReference type="InterPro" id="IPR039697">
    <property type="entry name" value="Alcohol_dehydrogenase_Fe"/>
</dbReference>
<accession>A0A0G4FWS3</accession>
<dbReference type="Pfam" id="PF03992">
    <property type="entry name" value="ABM"/>
    <property type="match status" value="2"/>
</dbReference>
<dbReference type="SUPFAM" id="SSF56796">
    <property type="entry name" value="Dehydroquinate synthase-like"/>
    <property type="match status" value="1"/>
</dbReference>
<evidence type="ECO:0000256" key="1">
    <source>
        <dbReference type="ARBA" id="ARBA00007358"/>
    </source>
</evidence>
<dbReference type="AlphaFoldDB" id="A0A0G4FWS3"/>
<dbReference type="InterPro" id="IPR011008">
    <property type="entry name" value="Dimeric_a/b-barrel"/>
</dbReference>
<dbReference type="VEuPathDB" id="CryptoDB:Vbra_5980"/>
<dbReference type="GO" id="GO:0046872">
    <property type="term" value="F:metal ion binding"/>
    <property type="evidence" value="ECO:0007669"/>
    <property type="project" value="InterPro"/>
</dbReference>
<name>A0A0G4FWS3_VITBC</name>
<dbReference type="InterPro" id="IPR056798">
    <property type="entry name" value="ADH_Fe_C"/>
</dbReference>
<dbReference type="Gene3D" id="3.40.50.1970">
    <property type="match status" value="1"/>
</dbReference>
<dbReference type="InterPro" id="IPR018211">
    <property type="entry name" value="ADH_Fe_CS"/>
</dbReference>
<evidence type="ECO:0000256" key="2">
    <source>
        <dbReference type="ARBA" id="ARBA00023002"/>
    </source>
</evidence>
<evidence type="ECO:0000256" key="3">
    <source>
        <dbReference type="ARBA" id="ARBA00023027"/>
    </source>
</evidence>
<comment type="similarity">
    <text evidence="1">Belongs to the iron-containing alcohol dehydrogenase family.</text>
</comment>
<feature type="domain" description="ABM" evidence="5">
    <location>
        <begin position="61"/>
        <end position="154"/>
    </location>
</feature>
<protein>
    <recommendedName>
        <fullName evidence="5">ABM domain-containing protein</fullName>
    </recommendedName>
</protein>
<reference evidence="6 7" key="1">
    <citation type="submission" date="2014-11" db="EMBL/GenBank/DDBJ databases">
        <authorList>
            <person name="Zhu J."/>
            <person name="Qi W."/>
            <person name="Song R."/>
        </authorList>
    </citation>
    <scope>NUCLEOTIDE SEQUENCE [LARGE SCALE GENOMIC DNA]</scope>
</reference>
<dbReference type="SUPFAM" id="SSF54909">
    <property type="entry name" value="Dimeric alpha+beta barrel"/>
    <property type="match status" value="2"/>
</dbReference>
<dbReference type="STRING" id="1169540.A0A0G4FWS3"/>
<keyword evidence="2" id="KW-0560">Oxidoreductase</keyword>
<dbReference type="OrthoDB" id="417979at2759"/>
<feature type="signal peptide" evidence="4">
    <location>
        <begin position="1"/>
        <end position="19"/>
    </location>
</feature>
<dbReference type="Gene3D" id="3.30.70.100">
    <property type="match status" value="1"/>
</dbReference>
<dbReference type="EMBL" id="CDMY01000519">
    <property type="protein sequence ID" value="CEM19686.1"/>
    <property type="molecule type" value="Genomic_DNA"/>
</dbReference>
<evidence type="ECO:0000259" key="5">
    <source>
        <dbReference type="PROSITE" id="PS51725"/>
    </source>
</evidence>
<proteinExistence type="inferred from homology"/>
<dbReference type="CDD" id="cd08183">
    <property type="entry name" value="Fe-ADH-like"/>
    <property type="match status" value="1"/>
</dbReference>
<sequence length="691" mass="74551">MRVAVWCILWCLHSTSALAFVVVRPTANSGSFRQHSRSRRLLRTATSMTTAVNGGPKEDYLAVHVFGEVTAGNEKDFATASHANAKNSVNEAGVARFDFLRGEADPSRFCLIEVYKDKDAPAAHKETAHYNTWRSTVQEWMAEPRSAKKYTPIFPPAAYWDIEASASESPSPLDATETPLLCVMVDVQVKEGYEEAFIQATRANCECSVREPGVSRFDLLRNNDDPCNFVLVEVYNNPEAPALHKETKHYQTWRETVQEMMARPRQSEKFITQFPSRVHWHRVEALTHKPLTEPLGFPGTFEFVSAGKIMFGKGCASKLPGIVKKAGKSRALIVTGSHGQDRHKHIIDSLTDEGISCAFMSIGKEPTVEDVRAGTQAARDAGCDTVISIGGGSAIDAGKAIASLLANGGDPLDYMEVIGKGMPITQPSVPFYALPTTSGTGSEVTKNAVLASLQHKQKASMRSELMLPTMAIVDPMLTVSAPCNVTASTGLDALTQCIEPYVSHLANPLTDALAKEGIKRAARSLRAAYRDPKDIAAREEMALASVLGGLSLANAKLGAVHGFAGVLGGLYPTAAHGAICAALLPFVFEMNVAALSDEYSRTQDPAVVRRLAKFTEVARIVTNNPDATAEEGAEWLSALATDLHVPLLGEYGLTPDQFHKVAEVSAASSSMKGNPVQLSIDQLKTILKQAT</sequence>
<dbReference type="InParanoid" id="A0A0G4FWS3"/>
<dbReference type="PANTHER" id="PTHR11496:SF102">
    <property type="entry name" value="ALCOHOL DEHYDROGENASE 4"/>
    <property type="match status" value="1"/>
</dbReference>
<gene>
    <name evidence="6" type="ORF">Vbra_5980</name>
</gene>
<evidence type="ECO:0000313" key="7">
    <source>
        <dbReference type="Proteomes" id="UP000041254"/>
    </source>
</evidence>
<dbReference type="InterPro" id="IPR007138">
    <property type="entry name" value="ABM_dom"/>
</dbReference>
<dbReference type="PROSITE" id="PS00913">
    <property type="entry name" value="ADH_IRON_1"/>
    <property type="match status" value="1"/>
</dbReference>
<evidence type="ECO:0000256" key="4">
    <source>
        <dbReference type="SAM" id="SignalP"/>
    </source>
</evidence>
<dbReference type="Gene3D" id="1.20.1090.10">
    <property type="entry name" value="Dehydroquinate synthase-like - alpha domain"/>
    <property type="match status" value="1"/>
</dbReference>